<feature type="non-terminal residue" evidence="1">
    <location>
        <position position="183"/>
    </location>
</feature>
<protein>
    <submittedName>
        <fullName evidence="1">Uncharacterized protein</fullName>
    </submittedName>
</protein>
<evidence type="ECO:0000313" key="2">
    <source>
        <dbReference type="Proteomes" id="UP000187046"/>
    </source>
</evidence>
<dbReference type="Proteomes" id="UP000187046">
    <property type="component" value="Unassembled WGS sequence"/>
</dbReference>
<reference evidence="1 2" key="1">
    <citation type="submission" date="2016-12" db="EMBL/GenBank/DDBJ databases">
        <title>Bacillus phylogenomics.</title>
        <authorList>
            <person name="Dunlap C."/>
        </authorList>
    </citation>
    <scope>NUCLEOTIDE SEQUENCE [LARGE SCALE GENOMIC DNA]</scope>
    <source>
        <strain evidence="1 2">NRRL B-41327</strain>
    </source>
</reference>
<gene>
    <name evidence="1" type="ORF">BTA31_20795</name>
</gene>
<name>A0ABX3HXY0_9BACI</name>
<dbReference type="EMBL" id="MRBL01000036">
    <property type="protein sequence ID" value="OMI24844.1"/>
    <property type="molecule type" value="Genomic_DNA"/>
</dbReference>
<evidence type="ECO:0000313" key="1">
    <source>
        <dbReference type="EMBL" id="OMI24844.1"/>
    </source>
</evidence>
<accession>A0ABX3HXY0</accession>
<sequence length="183" mass="22126">MFFNDRDFKQKIKFQRIMWQMGFWTRIEIPVIAYELDAKTQLPKRHDLTDMDVYGEKVNNDFYIIKQLGDCKSGKNVKMVERVFWLKGVMDYVGTNKGYLIKNKISRNIRVILDRLNIYGIDNNNLIEMERIYNTSKISNLFNEEYYTNKLEIINSLTDEYSMIYKYLNVRYWFNDNPTNLKT</sequence>
<dbReference type="RefSeq" id="WP_142243765.1">
    <property type="nucleotide sequence ID" value="NZ_MRBL01000036.1"/>
</dbReference>
<keyword evidence="2" id="KW-1185">Reference proteome</keyword>
<comment type="caution">
    <text evidence="1">The sequence shown here is derived from an EMBL/GenBank/DDBJ whole genome shotgun (WGS) entry which is preliminary data.</text>
</comment>
<proteinExistence type="predicted"/>
<organism evidence="1 2">
    <name type="scientific">Bacillus haynesii</name>
    <dbReference type="NCBI Taxonomy" id="1925021"/>
    <lineage>
        <taxon>Bacteria</taxon>
        <taxon>Bacillati</taxon>
        <taxon>Bacillota</taxon>
        <taxon>Bacilli</taxon>
        <taxon>Bacillales</taxon>
        <taxon>Bacillaceae</taxon>
        <taxon>Bacillus</taxon>
    </lineage>
</organism>